<organism evidence="2 3">
    <name type="scientific">Chitinophaga fulva</name>
    <dbReference type="NCBI Taxonomy" id="2728842"/>
    <lineage>
        <taxon>Bacteria</taxon>
        <taxon>Pseudomonadati</taxon>
        <taxon>Bacteroidota</taxon>
        <taxon>Chitinophagia</taxon>
        <taxon>Chitinophagales</taxon>
        <taxon>Chitinophagaceae</taxon>
        <taxon>Chitinophaga</taxon>
    </lineage>
</organism>
<dbReference type="InterPro" id="IPR046235">
    <property type="entry name" value="DUF6268"/>
</dbReference>
<evidence type="ECO:0000313" key="3">
    <source>
        <dbReference type="Proteomes" id="UP000583266"/>
    </source>
</evidence>
<accession>A0A848GW89</accession>
<protein>
    <recommendedName>
        <fullName evidence="1">DUF6268 domain-containing protein</fullName>
    </recommendedName>
</protein>
<dbReference type="Gene3D" id="2.40.160.60">
    <property type="entry name" value="Outer membrane protein transport protein (OMPP1/FadL/TodX)"/>
    <property type="match status" value="1"/>
</dbReference>
<name>A0A848GW89_9BACT</name>
<sequence length="319" mass="36442">MTAGDLCVIKLKENMKRLLHQSLLISLLVFYSNDIFAQSVKDVAGVSVTAHGESQFNDLPEGSGLHGNKFKYNTYDAWLSLPPMHFGKTQLFTNINYRLMDFSFDQKNTQDLYRLDKIHEIKAVMIVRHPIAKKWSVLGILIPTVASDFKSSFSSDDLIVDGIYGVSKRFGKKSNLEVGFGLHVMYSFQEFLFTPGISVDYKSNNGKWTGQFYWPRLNVAYNLTPHTQVGIAGSIDWTRYNLKNYTDFEGKEVDYAQFSTIHAGIQFNQRIYKNLWFQLQGGMGLFGSYKLFSPGHDTIRNFSIDNTAYGKAMITYRLK</sequence>
<gene>
    <name evidence="2" type="ORF">HHL17_22295</name>
</gene>
<dbReference type="Pfam" id="PF19783">
    <property type="entry name" value="DUF6268"/>
    <property type="match status" value="1"/>
</dbReference>
<feature type="domain" description="DUF6268" evidence="1">
    <location>
        <begin position="35"/>
        <end position="290"/>
    </location>
</feature>
<evidence type="ECO:0000259" key="1">
    <source>
        <dbReference type="Pfam" id="PF19783"/>
    </source>
</evidence>
<comment type="caution">
    <text evidence="2">The sequence shown here is derived from an EMBL/GenBank/DDBJ whole genome shotgun (WGS) entry which is preliminary data.</text>
</comment>
<evidence type="ECO:0000313" key="2">
    <source>
        <dbReference type="EMBL" id="NML39948.1"/>
    </source>
</evidence>
<keyword evidence="3" id="KW-1185">Reference proteome</keyword>
<dbReference type="AlphaFoldDB" id="A0A848GW89"/>
<reference evidence="2 3" key="1">
    <citation type="submission" date="2020-04" db="EMBL/GenBank/DDBJ databases">
        <title>Chitinophaga sp. G-6-1-13 sp. nov., isolated from soil.</title>
        <authorList>
            <person name="Dahal R.H."/>
            <person name="Chaudhary D.K."/>
        </authorList>
    </citation>
    <scope>NUCLEOTIDE SEQUENCE [LARGE SCALE GENOMIC DNA]</scope>
    <source>
        <strain evidence="2 3">G-6-1-13</strain>
    </source>
</reference>
<dbReference type="EMBL" id="JABBGC010000002">
    <property type="protein sequence ID" value="NML39948.1"/>
    <property type="molecule type" value="Genomic_DNA"/>
</dbReference>
<dbReference type="Proteomes" id="UP000583266">
    <property type="component" value="Unassembled WGS sequence"/>
</dbReference>
<proteinExistence type="predicted"/>